<feature type="compositionally biased region" description="Acidic residues" evidence="11">
    <location>
        <begin position="391"/>
        <end position="401"/>
    </location>
</feature>
<feature type="region of interest" description="Disordered" evidence="11">
    <location>
        <begin position="285"/>
        <end position="357"/>
    </location>
</feature>
<dbReference type="Gene3D" id="1.10.10.1460">
    <property type="match status" value="1"/>
</dbReference>
<evidence type="ECO:0000256" key="2">
    <source>
        <dbReference type="ARBA" id="ARBA00007276"/>
    </source>
</evidence>
<keyword evidence="14" id="KW-1185">Reference proteome</keyword>
<protein>
    <recommendedName>
        <fullName evidence="4 10">DNA replication regulator SLD2</fullName>
    </recommendedName>
</protein>
<evidence type="ECO:0000256" key="4">
    <source>
        <dbReference type="ARBA" id="ARBA00018363"/>
    </source>
</evidence>
<evidence type="ECO:0000313" key="13">
    <source>
        <dbReference type="EMBL" id="KAF2273917.1"/>
    </source>
</evidence>
<feature type="region of interest" description="Disordered" evidence="11">
    <location>
        <begin position="527"/>
        <end position="559"/>
    </location>
</feature>
<evidence type="ECO:0000256" key="5">
    <source>
        <dbReference type="ARBA" id="ARBA00022705"/>
    </source>
</evidence>
<keyword evidence="6" id="KW-0647">Proteasome</keyword>
<dbReference type="RefSeq" id="XP_033651456.1">
    <property type="nucleotide sequence ID" value="XM_033795853.1"/>
</dbReference>
<dbReference type="InterPro" id="IPR021110">
    <property type="entry name" value="DNA_rep_checkpnt_protein"/>
</dbReference>
<dbReference type="FunFam" id="1.10.10.1460:FF:000001">
    <property type="entry name" value="DNA replication regulator Sld2"/>
    <property type="match status" value="1"/>
</dbReference>
<dbReference type="GO" id="GO:0003688">
    <property type="term" value="F:DNA replication origin binding"/>
    <property type="evidence" value="ECO:0007669"/>
    <property type="project" value="TreeGrafter"/>
</dbReference>
<dbReference type="Pfam" id="PF11719">
    <property type="entry name" value="Drc1-Sld2"/>
    <property type="match status" value="1"/>
</dbReference>
<dbReference type="InterPro" id="IPR033464">
    <property type="entry name" value="CSN8_PSD8_EIF3K"/>
</dbReference>
<proteinExistence type="inferred from homology"/>
<dbReference type="Pfam" id="PF10075">
    <property type="entry name" value="CSN8_PSD8_EIF3K"/>
    <property type="match status" value="1"/>
</dbReference>
<accession>A0A6A6JCC3</accession>
<feature type="domain" description="PCI" evidence="12">
    <location>
        <begin position="671"/>
        <end position="850"/>
    </location>
</feature>
<dbReference type="CDD" id="cd22289">
    <property type="entry name" value="RecQL4_SLD2_NTD"/>
    <property type="match status" value="1"/>
</dbReference>
<keyword evidence="7 10" id="KW-0539">Nucleus</keyword>
<feature type="compositionally biased region" description="Polar residues" evidence="11">
    <location>
        <begin position="414"/>
        <end position="426"/>
    </location>
</feature>
<feature type="region of interest" description="Disordered" evidence="11">
    <location>
        <begin position="161"/>
        <end position="221"/>
    </location>
</feature>
<reference evidence="13" key="1">
    <citation type="journal article" date="2020" name="Stud. Mycol.">
        <title>101 Dothideomycetes genomes: a test case for predicting lifestyles and emergence of pathogens.</title>
        <authorList>
            <person name="Haridas S."/>
            <person name="Albert R."/>
            <person name="Binder M."/>
            <person name="Bloem J."/>
            <person name="Labutti K."/>
            <person name="Salamov A."/>
            <person name="Andreopoulos B."/>
            <person name="Baker S."/>
            <person name="Barry K."/>
            <person name="Bills G."/>
            <person name="Bluhm B."/>
            <person name="Cannon C."/>
            <person name="Castanera R."/>
            <person name="Culley D."/>
            <person name="Daum C."/>
            <person name="Ezra D."/>
            <person name="Gonzalez J."/>
            <person name="Henrissat B."/>
            <person name="Kuo A."/>
            <person name="Liang C."/>
            <person name="Lipzen A."/>
            <person name="Lutzoni F."/>
            <person name="Magnuson J."/>
            <person name="Mondo S."/>
            <person name="Nolan M."/>
            <person name="Ohm R."/>
            <person name="Pangilinan J."/>
            <person name="Park H.-J."/>
            <person name="Ramirez L."/>
            <person name="Alfaro M."/>
            <person name="Sun H."/>
            <person name="Tritt A."/>
            <person name="Yoshinaga Y."/>
            <person name="Zwiers L.-H."/>
            <person name="Turgeon B."/>
            <person name="Goodwin S."/>
            <person name="Spatafora J."/>
            <person name="Crous P."/>
            <person name="Grigoriev I."/>
        </authorList>
    </citation>
    <scope>NUCLEOTIDE SEQUENCE</scope>
    <source>
        <strain evidence="13">CBS 379.55</strain>
    </source>
</reference>
<feature type="compositionally biased region" description="Acidic residues" evidence="11">
    <location>
        <begin position="316"/>
        <end position="330"/>
    </location>
</feature>
<dbReference type="GO" id="GO:0008541">
    <property type="term" value="C:proteasome regulatory particle, lid subcomplex"/>
    <property type="evidence" value="ECO:0007669"/>
    <property type="project" value="UniProtKB-ARBA"/>
</dbReference>
<evidence type="ECO:0000256" key="9">
    <source>
        <dbReference type="ARBA" id="ARBA00025253"/>
    </source>
</evidence>
<evidence type="ECO:0000256" key="1">
    <source>
        <dbReference type="ARBA" id="ARBA00004123"/>
    </source>
</evidence>
<comment type="similarity">
    <text evidence="3">Belongs to the proteasome subunit S14 family.</text>
</comment>
<dbReference type="GO" id="GO:0006270">
    <property type="term" value="P:DNA replication initiation"/>
    <property type="evidence" value="ECO:0007669"/>
    <property type="project" value="UniProtKB-UniRule"/>
</dbReference>
<dbReference type="GeneID" id="54549028"/>
<evidence type="ECO:0000256" key="8">
    <source>
        <dbReference type="ARBA" id="ARBA00023306"/>
    </source>
</evidence>
<feature type="region of interest" description="Disordered" evidence="11">
    <location>
        <begin position="386"/>
        <end position="430"/>
    </location>
</feature>
<comment type="similarity">
    <text evidence="2 10">Belongs to the SLD2 family.</text>
</comment>
<comment type="function">
    <text evidence="9 10">Has a role in the initiation of DNA replication. Required at S-phase checkpoint.</text>
</comment>
<dbReference type="FunFam" id="1.25.40.990:FF:000001">
    <property type="entry name" value="26S proteasome non-ATPase regulatory subunit"/>
    <property type="match status" value="1"/>
</dbReference>
<dbReference type="GO" id="GO:1902977">
    <property type="term" value="P:mitotic DNA replication preinitiation complex assembly"/>
    <property type="evidence" value="ECO:0007669"/>
    <property type="project" value="TreeGrafter"/>
</dbReference>
<feature type="compositionally biased region" description="Polar residues" evidence="11">
    <location>
        <begin position="543"/>
        <end position="559"/>
    </location>
</feature>
<dbReference type="GO" id="GO:0031261">
    <property type="term" value="C:DNA replication preinitiation complex"/>
    <property type="evidence" value="ECO:0007669"/>
    <property type="project" value="TreeGrafter"/>
</dbReference>
<evidence type="ECO:0000256" key="7">
    <source>
        <dbReference type="ARBA" id="ARBA00023242"/>
    </source>
</evidence>
<dbReference type="Proteomes" id="UP000800097">
    <property type="component" value="Unassembled WGS sequence"/>
</dbReference>
<dbReference type="PANTHER" id="PTHR28124">
    <property type="entry name" value="DNA REPLICATION REGULATOR SLD2"/>
    <property type="match status" value="1"/>
</dbReference>
<sequence>MDRSELETRCNALRLELKAWEKAFAAEHEGRKAGREDIKADATISAKYKEYNKLRDILSGRSQPRTPSKRTATRKPASDGEKTPKAQQKSLNATPLKRKRDSGVSFGELTEVNENLSPQGPDMIGPTPQRDGIVLGLFDLLPTETPSKRRAVLAEVAPNVLQTPSRNLEVPESETSLPPGRGERTPQSIGKRNLLDRFVTPQKRKRGEEGTPTSALKGLATPAFLRRDAALDVIIEDDEPTPRPAPWKRRGLGRSLSSMIQSLKKQEEDRLDEEAEIMREMEMEAEGIVVPRKSNAPEVVVEDSQQAMPLGPDGAVDSEDEGNQENDDAQGPDGQPRKVWKKRGQKRQTRRVIMRPNFVKPLPVAPLQDVHSSEEDAVLETQLDGFHEDTGTDDDGSDYDSDASHTPKKRKTQPKQSQVAGKQESSVMEPVKKVARKIKATAHANYRKLKIKSKGAGNGGKRHDIICDIVTFRLSAASSLAENNGCVRPLKDRNEFQLKAMAYIRNRIFEGYSSTWTTPRYNLTPIAKQPCDEAPTSRAVRASPSTSKRSPRALQSRTTTISPATTALPVISLTTTAFDNDRTSIPLVISTAINPTMAEGEIHSLIKQLHQSLQTHNYDSAPSLLSRAKVALLSLKALIPTEKTPRHHLQLARETLELGAILSIRLKDPVAFTRYFQQLQPFYSLPPSALPREGSQASKITGLYLLLLLSDGDYAGFHTLLETLEMNAAQEGRRLEDDRYVQYPVRLEQALMEGAYDKVWGETKGERVPGEEFALFSDVLINTIRKEIASCSEKAYPSIPISDAKSHLFLDSEGAVVNFAQECGWDVKDGRIYFPQQEEEYGAAGRDVLGSSDQVIEHTLGYARELETIV</sequence>
<dbReference type="GO" id="GO:0003697">
    <property type="term" value="F:single-stranded DNA binding"/>
    <property type="evidence" value="ECO:0007669"/>
    <property type="project" value="TreeGrafter"/>
</dbReference>
<comment type="subcellular location">
    <subcellularLocation>
        <location evidence="1 10">Nucleus</location>
    </subcellularLocation>
</comment>
<dbReference type="OrthoDB" id="8775810at2759"/>
<keyword evidence="8 10" id="KW-0131">Cell cycle</keyword>
<dbReference type="PANTHER" id="PTHR28124:SF1">
    <property type="entry name" value="DNA REPLICATION REGULATOR SLD2"/>
    <property type="match status" value="1"/>
</dbReference>
<feature type="region of interest" description="Disordered" evidence="11">
    <location>
        <begin position="55"/>
        <end position="130"/>
    </location>
</feature>
<dbReference type="InterPro" id="IPR000717">
    <property type="entry name" value="PCI_dom"/>
</dbReference>
<keyword evidence="5 10" id="KW-0235">DNA replication</keyword>
<feature type="compositionally biased region" description="Basic residues" evidence="11">
    <location>
        <begin position="338"/>
        <end position="353"/>
    </location>
</feature>
<dbReference type="PROSITE" id="PS50250">
    <property type="entry name" value="PCI"/>
    <property type="match status" value="1"/>
</dbReference>
<dbReference type="InterPro" id="IPR040203">
    <property type="entry name" value="Sld2"/>
</dbReference>
<evidence type="ECO:0000256" key="11">
    <source>
        <dbReference type="SAM" id="MobiDB-lite"/>
    </source>
</evidence>
<organism evidence="13 14">
    <name type="scientific">Westerdykella ornata</name>
    <dbReference type="NCBI Taxonomy" id="318751"/>
    <lineage>
        <taxon>Eukaryota</taxon>
        <taxon>Fungi</taxon>
        <taxon>Dikarya</taxon>
        <taxon>Ascomycota</taxon>
        <taxon>Pezizomycotina</taxon>
        <taxon>Dothideomycetes</taxon>
        <taxon>Pleosporomycetidae</taxon>
        <taxon>Pleosporales</taxon>
        <taxon>Sporormiaceae</taxon>
        <taxon>Westerdykella</taxon>
    </lineage>
</organism>
<name>A0A6A6JCC3_WESOR</name>
<evidence type="ECO:0000256" key="3">
    <source>
        <dbReference type="ARBA" id="ARBA00009627"/>
    </source>
</evidence>
<evidence type="ECO:0000313" key="14">
    <source>
        <dbReference type="Proteomes" id="UP000800097"/>
    </source>
</evidence>
<dbReference type="AlphaFoldDB" id="A0A6A6JCC3"/>
<dbReference type="Gene3D" id="1.25.40.990">
    <property type="match status" value="1"/>
</dbReference>
<evidence type="ECO:0000256" key="10">
    <source>
        <dbReference type="RuleBase" id="RU367067"/>
    </source>
</evidence>
<evidence type="ECO:0000259" key="12">
    <source>
        <dbReference type="PROSITE" id="PS50250"/>
    </source>
</evidence>
<evidence type="ECO:0000256" key="6">
    <source>
        <dbReference type="ARBA" id="ARBA00022942"/>
    </source>
</evidence>
<gene>
    <name evidence="13" type="ORF">EI97DRAFT_382413</name>
</gene>
<dbReference type="GO" id="GO:0000727">
    <property type="term" value="P:double-strand break repair via break-induced replication"/>
    <property type="evidence" value="ECO:0007669"/>
    <property type="project" value="TreeGrafter"/>
</dbReference>
<dbReference type="EMBL" id="ML986506">
    <property type="protein sequence ID" value="KAF2273917.1"/>
    <property type="molecule type" value="Genomic_DNA"/>
</dbReference>